<dbReference type="PANTHER" id="PTHR10762">
    <property type="entry name" value="DIPHTHAMIDE BIOSYNTHESIS PROTEIN"/>
    <property type="match status" value="1"/>
</dbReference>
<evidence type="ECO:0000256" key="4">
    <source>
        <dbReference type="ARBA" id="ARBA00022723"/>
    </source>
</evidence>
<dbReference type="InterPro" id="IPR042263">
    <property type="entry name" value="DPH1/DPH2_1"/>
</dbReference>
<dbReference type="SFLD" id="SFLDG01121">
    <property type="entry name" value="Diphthamide_biosynthesis"/>
    <property type="match status" value="1"/>
</dbReference>
<comment type="subcellular location">
    <subcellularLocation>
        <location evidence="7">Cytoplasm</location>
    </subcellularLocation>
</comment>
<organism evidence="9 10">
    <name type="scientific">Batrachochytrium salamandrivorans</name>
    <dbReference type="NCBI Taxonomy" id="1357716"/>
    <lineage>
        <taxon>Eukaryota</taxon>
        <taxon>Fungi</taxon>
        <taxon>Fungi incertae sedis</taxon>
        <taxon>Chytridiomycota</taxon>
        <taxon>Chytridiomycota incertae sedis</taxon>
        <taxon>Chytridiomycetes</taxon>
        <taxon>Rhizophydiales</taxon>
        <taxon>Rhizophydiales incertae sedis</taxon>
        <taxon>Batrachochytrium</taxon>
    </lineage>
</organism>
<proteinExistence type="inferred from homology"/>
<keyword evidence="4 7" id="KW-0479">Metal-binding</keyword>
<dbReference type="NCBIfam" id="TIGR00322">
    <property type="entry name" value="diphth2_R"/>
    <property type="match status" value="1"/>
</dbReference>
<reference evidence="9 10" key="1">
    <citation type="submission" date="2021-02" db="EMBL/GenBank/DDBJ databases">
        <title>Variation within the Batrachochytrium salamandrivorans European outbreak.</title>
        <authorList>
            <person name="Kelly M."/>
            <person name="Pasmans F."/>
            <person name="Shea T.P."/>
            <person name="Munoz J.F."/>
            <person name="Carranza S."/>
            <person name="Cuomo C.A."/>
            <person name="Martel A."/>
        </authorList>
    </citation>
    <scope>NUCLEOTIDE SEQUENCE [LARGE SCALE GENOMIC DNA]</scope>
    <source>
        <strain evidence="9 10">AMFP18/2</strain>
    </source>
</reference>
<keyword evidence="10" id="KW-1185">Reference proteome</keyword>
<dbReference type="NCBIfam" id="TIGR00272">
    <property type="entry name" value="DPH2"/>
    <property type="match status" value="1"/>
</dbReference>
<dbReference type="Gene3D" id="3.40.50.11840">
    <property type="entry name" value="Diphthamide synthesis DPH1/DPH2 domain 1"/>
    <property type="match status" value="1"/>
</dbReference>
<dbReference type="InterPro" id="IPR016435">
    <property type="entry name" value="DPH1/DPH2"/>
</dbReference>
<evidence type="ECO:0000256" key="7">
    <source>
        <dbReference type="RuleBase" id="RU364133"/>
    </source>
</evidence>
<feature type="region of interest" description="Disordered" evidence="8">
    <location>
        <begin position="439"/>
        <end position="458"/>
    </location>
</feature>
<evidence type="ECO:0000313" key="10">
    <source>
        <dbReference type="Proteomes" id="UP001648503"/>
    </source>
</evidence>
<dbReference type="Proteomes" id="UP001648503">
    <property type="component" value="Unassembled WGS sequence"/>
</dbReference>
<accession>A0ABQ8FNQ1</accession>
<evidence type="ECO:0000256" key="2">
    <source>
        <dbReference type="ARBA" id="ARBA00005156"/>
    </source>
</evidence>
<evidence type="ECO:0000256" key="5">
    <source>
        <dbReference type="ARBA" id="ARBA00023004"/>
    </source>
</evidence>
<comment type="pathway">
    <text evidence="2 7">Protein modification; peptidyl-diphthamide biosynthesis.</text>
</comment>
<dbReference type="InterPro" id="IPR010014">
    <property type="entry name" value="DHP2"/>
</dbReference>
<protein>
    <recommendedName>
        <fullName evidence="7">2-(3-amino-3-carboxypropyl)histidine synthase subunit 2</fullName>
    </recommendedName>
</protein>
<comment type="cofactor">
    <cofactor evidence="1">
        <name>[4Fe-4S] cluster</name>
        <dbReference type="ChEBI" id="CHEBI:49883"/>
    </cofactor>
</comment>
<evidence type="ECO:0000256" key="6">
    <source>
        <dbReference type="ARBA" id="ARBA00023014"/>
    </source>
</evidence>
<comment type="similarity">
    <text evidence="3 7">Belongs to the DPH1/DPH2 family. DPH2 subfamily.</text>
</comment>
<dbReference type="InterPro" id="IPR042265">
    <property type="entry name" value="DPH1/DPH2_3"/>
</dbReference>
<dbReference type="Gene3D" id="3.40.50.11860">
    <property type="entry name" value="Diphthamide synthesis DPH1/DPH2 domain 3"/>
    <property type="match status" value="1"/>
</dbReference>
<sequence>MIDYHEKETIERHISLSHAATSLSALTSQELLDLFQIQSTASLVLALCQEKRPLDTSIQFSVALQFPDSLLSYAPAVVELLRLLIHTPLLKYSQSDHQIDLVVLADTTFGSCCVDSVAAEHARSDLILHYGPSCLSRPTSDFPVVLILETNPIEVEETVAYFLSQFESDFQQPVLVLYDVAYHHAEVALKLALSSAGFTNLIWPHVQTAYNMPAFTKSGFDCKHLSSTLPSLQDSSIVIREAQGRQYSLPPGLKLEDISMFYVGGESLTLTNIMMTHSVCKQVVVYDPVLKSGNLQSGPVNKLLMRRYFMVQKAKDADVVGIVVGTIGLASYLPVIENLKRLVLASGKKPYMLALGKPSPAKLGNFLEIDVFVLVACPQNALLDTRDFHRPIVTPFELCIALDSAAEWDVSNYRLDLITVDQHLSLTVKNVAEKELQRASRRAARAGSDSDSEDDEPHFSLVTGAYKQRRKYVSIVASNDLDASATASEEGVGALVSRNQASTVSKYISTSAAAEYLNEKRTFRGLATLIGETDISDVQEGRRGIARGYANPDSGHSLPGVTKLDKESQIVIFHHRLHPLASVAGSVRMRSTDSDRSVRATWLRGGVLNGEADLDQLLVGRRLWSMNLWGRGMIIGRWQQRVS</sequence>
<keyword evidence="5 7" id="KW-0408">Iron</keyword>
<name>A0ABQ8FNQ1_9FUNG</name>
<evidence type="ECO:0000256" key="8">
    <source>
        <dbReference type="SAM" id="MobiDB-lite"/>
    </source>
</evidence>
<keyword evidence="6 7" id="KW-0411">Iron-sulfur</keyword>
<dbReference type="EMBL" id="JAFCIX010000004">
    <property type="protein sequence ID" value="KAH6601503.1"/>
    <property type="molecule type" value="Genomic_DNA"/>
</dbReference>
<dbReference type="Pfam" id="PF01866">
    <property type="entry name" value="Diphthamide_syn"/>
    <property type="match status" value="1"/>
</dbReference>
<dbReference type="SFLD" id="SFLDS00032">
    <property type="entry name" value="Radical_SAM_3-amino-3-carboxyp"/>
    <property type="match status" value="1"/>
</dbReference>
<evidence type="ECO:0000313" key="9">
    <source>
        <dbReference type="EMBL" id="KAH6601503.1"/>
    </source>
</evidence>
<comment type="caution">
    <text evidence="9">The sequence shown here is derived from an EMBL/GenBank/DDBJ whole genome shotgun (WGS) entry which is preliminary data.</text>
</comment>
<keyword evidence="7" id="KW-0963">Cytoplasm</keyword>
<gene>
    <name evidence="9" type="ORF">BASA50_001541</name>
</gene>
<comment type="function">
    <text evidence="7">Required for the first step of diphthamide biosynthesis, a post-translational modification of histidine which occurs in elongation factor 2. DPH1 and DPH2 transfer a 3-amino-3-carboxypropyl (ACP) group from S-adenosyl-L-methionine (SAM) to a histidine residue, the reaction is assisted by a reduction system comprising DPH3 and a NADH-dependent reductase. Facilitates the reduction of the catalytic iron-sulfur cluster found in the DPH1 subunit.</text>
</comment>
<evidence type="ECO:0000256" key="3">
    <source>
        <dbReference type="ARBA" id="ARBA00006179"/>
    </source>
</evidence>
<evidence type="ECO:0000256" key="1">
    <source>
        <dbReference type="ARBA" id="ARBA00001966"/>
    </source>
</evidence>
<dbReference type="PANTHER" id="PTHR10762:SF2">
    <property type="entry name" value="2-(3-AMINO-3-CARBOXYPROPYL)HISTIDINE SYNTHASE SUBUNIT 2"/>
    <property type="match status" value="1"/>
</dbReference>